<proteinExistence type="predicted"/>
<evidence type="ECO:0000313" key="2">
    <source>
        <dbReference type="EnsemblMetazoa" id="XP_022645846"/>
    </source>
</evidence>
<protein>
    <submittedName>
        <fullName evidence="2">Uncharacterized protein</fullName>
    </submittedName>
</protein>
<dbReference type="Proteomes" id="UP000594260">
    <property type="component" value="Unplaced"/>
</dbReference>
<feature type="compositionally biased region" description="Basic and acidic residues" evidence="1">
    <location>
        <begin position="104"/>
        <end position="116"/>
    </location>
</feature>
<dbReference type="GeneID" id="111243873"/>
<feature type="compositionally biased region" description="Basic and acidic residues" evidence="1">
    <location>
        <begin position="81"/>
        <end position="95"/>
    </location>
</feature>
<feature type="region of interest" description="Disordered" evidence="1">
    <location>
        <begin position="81"/>
        <end position="117"/>
    </location>
</feature>
<accession>A0A7M7JC17</accession>
<sequence length="159" mass="17799">MVGASGAILELFQDTGRLLVRIAQGKSAVLRYVAYVVFLAFSLHVIPRSIRRAYGSDVQVYRRRLRAHALRRGTVPLREGERAIERYPSDRDRGGSRGQQQDQHYWEGGEEPRDPTKFNQIKYKTVFTKSSITTPNSPAGYSSHVSNEMTAAGSSVLTV</sequence>
<dbReference type="OrthoDB" id="10493004at2759"/>
<dbReference type="EnsemblMetazoa" id="XM_022790111">
    <property type="protein sequence ID" value="XP_022645846"/>
    <property type="gene ID" value="LOC111243873"/>
</dbReference>
<feature type="region of interest" description="Disordered" evidence="1">
    <location>
        <begin position="132"/>
        <end position="159"/>
    </location>
</feature>
<evidence type="ECO:0000313" key="3">
    <source>
        <dbReference type="Proteomes" id="UP000594260"/>
    </source>
</evidence>
<evidence type="ECO:0000256" key="1">
    <source>
        <dbReference type="SAM" id="MobiDB-lite"/>
    </source>
</evidence>
<dbReference type="InParanoid" id="A0A7M7JC17"/>
<dbReference type="RefSeq" id="XP_022645846.1">
    <property type="nucleotide sequence ID" value="XM_022790111.1"/>
</dbReference>
<reference evidence="2" key="1">
    <citation type="submission" date="2021-01" db="UniProtKB">
        <authorList>
            <consortium name="EnsemblMetazoa"/>
        </authorList>
    </citation>
    <scope>IDENTIFICATION</scope>
</reference>
<dbReference type="AlphaFoldDB" id="A0A7M7JC17"/>
<organism evidence="2 3">
    <name type="scientific">Varroa destructor</name>
    <name type="common">Honeybee mite</name>
    <dbReference type="NCBI Taxonomy" id="109461"/>
    <lineage>
        <taxon>Eukaryota</taxon>
        <taxon>Metazoa</taxon>
        <taxon>Ecdysozoa</taxon>
        <taxon>Arthropoda</taxon>
        <taxon>Chelicerata</taxon>
        <taxon>Arachnida</taxon>
        <taxon>Acari</taxon>
        <taxon>Parasitiformes</taxon>
        <taxon>Mesostigmata</taxon>
        <taxon>Gamasina</taxon>
        <taxon>Dermanyssoidea</taxon>
        <taxon>Varroidae</taxon>
        <taxon>Varroa</taxon>
    </lineage>
</organism>
<dbReference type="KEGG" id="vde:111243873"/>
<keyword evidence="3" id="KW-1185">Reference proteome</keyword>
<name>A0A7M7JC17_VARDE</name>